<evidence type="ECO:0000313" key="2">
    <source>
        <dbReference type="EMBL" id="KAJ7948155.1"/>
    </source>
</evidence>
<feature type="compositionally biased region" description="Basic and acidic residues" evidence="1">
    <location>
        <begin position="13"/>
        <end position="24"/>
    </location>
</feature>
<feature type="region of interest" description="Disordered" evidence="1">
    <location>
        <begin position="58"/>
        <end position="77"/>
    </location>
</feature>
<dbReference type="PANTHER" id="PTHR35704">
    <property type="entry name" value="OS02G0254600 PROTEIN"/>
    <property type="match status" value="1"/>
</dbReference>
<sequence>MGNCLRTSHKISTQHDEHELPRELSEGKIEAGRETTTFSSSELVPAKRARVKKMVGFKLQEDDDNGDGGRSQGDSKSGLVRIKVVVTQEELRKILNYKNDPQCSSLEQLLGDIKLRGRRISKVGDGDRGINTWKPALESIAEDQ</sequence>
<dbReference type="KEGG" id="qsa:O6P43_028677"/>
<protein>
    <submittedName>
        <fullName evidence="2">DUF4228 domain-containing protein</fullName>
    </submittedName>
</protein>
<dbReference type="EMBL" id="JARAOO010000012">
    <property type="protein sequence ID" value="KAJ7948155.1"/>
    <property type="molecule type" value="Genomic_DNA"/>
</dbReference>
<accession>A0AAD7KYF3</accession>
<proteinExistence type="predicted"/>
<feature type="region of interest" description="Disordered" evidence="1">
    <location>
        <begin position="1"/>
        <end position="24"/>
    </location>
</feature>
<evidence type="ECO:0000313" key="3">
    <source>
        <dbReference type="Proteomes" id="UP001163823"/>
    </source>
</evidence>
<keyword evidence="3" id="KW-1185">Reference proteome</keyword>
<dbReference type="PANTHER" id="PTHR35704:SF1">
    <property type="entry name" value="OS02G0254600 PROTEIN"/>
    <property type="match status" value="1"/>
</dbReference>
<evidence type="ECO:0000256" key="1">
    <source>
        <dbReference type="SAM" id="MobiDB-lite"/>
    </source>
</evidence>
<dbReference type="AlphaFoldDB" id="A0AAD7KYF3"/>
<reference evidence="2" key="1">
    <citation type="journal article" date="2023" name="Science">
        <title>Elucidation of the pathway for biosynthesis of saponin adjuvants from the soapbark tree.</title>
        <authorList>
            <person name="Reed J."/>
            <person name="Orme A."/>
            <person name="El-Demerdash A."/>
            <person name="Owen C."/>
            <person name="Martin L.B.B."/>
            <person name="Misra R.C."/>
            <person name="Kikuchi S."/>
            <person name="Rejzek M."/>
            <person name="Martin A.C."/>
            <person name="Harkess A."/>
            <person name="Leebens-Mack J."/>
            <person name="Louveau T."/>
            <person name="Stephenson M.J."/>
            <person name="Osbourn A."/>
        </authorList>
    </citation>
    <scope>NUCLEOTIDE SEQUENCE</scope>
    <source>
        <strain evidence="2">S10</strain>
    </source>
</reference>
<comment type="caution">
    <text evidence="2">The sequence shown here is derived from an EMBL/GenBank/DDBJ whole genome shotgun (WGS) entry which is preliminary data.</text>
</comment>
<organism evidence="2 3">
    <name type="scientific">Quillaja saponaria</name>
    <name type="common">Soap bark tree</name>
    <dbReference type="NCBI Taxonomy" id="32244"/>
    <lineage>
        <taxon>Eukaryota</taxon>
        <taxon>Viridiplantae</taxon>
        <taxon>Streptophyta</taxon>
        <taxon>Embryophyta</taxon>
        <taxon>Tracheophyta</taxon>
        <taxon>Spermatophyta</taxon>
        <taxon>Magnoliopsida</taxon>
        <taxon>eudicotyledons</taxon>
        <taxon>Gunneridae</taxon>
        <taxon>Pentapetalae</taxon>
        <taxon>rosids</taxon>
        <taxon>fabids</taxon>
        <taxon>Fabales</taxon>
        <taxon>Quillajaceae</taxon>
        <taxon>Quillaja</taxon>
    </lineage>
</organism>
<dbReference type="Proteomes" id="UP001163823">
    <property type="component" value="Chromosome 12"/>
</dbReference>
<name>A0AAD7KYF3_QUISA</name>
<gene>
    <name evidence="2" type="ORF">O6P43_028677</name>
</gene>